<dbReference type="PROSITE" id="PS00941">
    <property type="entry name" value="CARBOXYLESTERASE_B_2"/>
    <property type="match status" value="1"/>
</dbReference>
<dbReference type="EMBL" id="CAJNOR010002947">
    <property type="protein sequence ID" value="CAF1359963.1"/>
    <property type="molecule type" value="Genomic_DNA"/>
</dbReference>
<dbReference type="Proteomes" id="UP000663828">
    <property type="component" value="Unassembled WGS sequence"/>
</dbReference>
<feature type="signal peptide" evidence="3">
    <location>
        <begin position="1"/>
        <end position="16"/>
    </location>
</feature>
<dbReference type="InterPro" id="IPR029058">
    <property type="entry name" value="AB_hydrolase_fold"/>
</dbReference>
<evidence type="ECO:0000313" key="7">
    <source>
        <dbReference type="Proteomes" id="UP000663828"/>
    </source>
</evidence>
<dbReference type="InterPro" id="IPR019819">
    <property type="entry name" value="Carboxylesterase_B_CS"/>
</dbReference>
<organism evidence="6 8">
    <name type="scientific">Adineta ricciae</name>
    <name type="common">Rotifer</name>
    <dbReference type="NCBI Taxonomy" id="249248"/>
    <lineage>
        <taxon>Eukaryota</taxon>
        <taxon>Metazoa</taxon>
        <taxon>Spiralia</taxon>
        <taxon>Gnathifera</taxon>
        <taxon>Rotifera</taxon>
        <taxon>Eurotatoria</taxon>
        <taxon>Bdelloidea</taxon>
        <taxon>Adinetida</taxon>
        <taxon>Adinetidae</taxon>
        <taxon>Adineta</taxon>
    </lineage>
</organism>
<dbReference type="EMBL" id="CAJNOJ010000369">
    <property type="protein sequence ID" value="CAF1420403.1"/>
    <property type="molecule type" value="Genomic_DNA"/>
</dbReference>
<gene>
    <name evidence="6" type="ORF">EDS130_LOCUS37430</name>
    <name evidence="5" type="ORF">XAT740_LOCUS31958</name>
</gene>
<dbReference type="SUPFAM" id="SSF53474">
    <property type="entry name" value="alpha/beta-Hydrolases"/>
    <property type="match status" value="1"/>
</dbReference>
<keyword evidence="7" id="KW-1185">Reference proteome</keyword>
<accession>A0A815MEA4</accession>
<evidence type="ECO:0000313" key="6">
    <source>
        <dbReference type="EMBL" id="CAF1420403.1"/>
    </source>
</evidence>
<dbReference type="PANTHER" id="PTHR45570">
    <property type="entry name" value="CARBOXYLIC ESTER HYDROLASE"/>
    <property type="match status" value="1"/>
</dbReference>
<keyword evidence="2 3" id="KW-0378">Hydrolase</keyword>
<evidence type="ECO:0000256" key="1">
    <source>
        <dbReference type="ARBA" id="ARBA00005964"/>
    </source>
</evidence>
<sequence length="520" mass="58581">MILFFFLTVLLPTIFANEPVVVHTQYGDILGYQTNLSRVFYGIPFAQPPVGPLRWEAPVPVVRWAPKMVNATQPPSACPRPKRTTRSTTRTPFGMSEDCLYLNIFTPLSGDVPSTDLLPVMLFIHGGDFQFGAATESMYKSELLVNNTNIIIALIQYRLGVLGFLATGNNPNDIKGNYGILDQRLAIAWVKNNINAFGGDPNQITLFGQSAGAQSTALHYVTKDMQPYFQRAIIQSSPLTIPFRTYLENITPTVLLAEQLLCSPNNLSCFRTRSTDEITAAQAIVNKKITSLNALFFFEPWLPVIDNEIVHGSLMSMIQNASFSLKPLVIGTVTEECYDFVYTTWHKNVTISEYIAFAVGLFGEKSLKVLEHYPPTASVDQRPTLVRMATHWVFSCSTRVLARKAATYSYVFGYPYNTLNSLNCKDHACHADELPYIFQSFWDRFTDVGRYISHGMATYWTNYAKSENPNEPSSVPVSWPKYTSGNETYVYIQNPFQVEENYLKDDCDLWDQIGYKASVI</sequence>
<reference evidence="6" key="1">
    <citation type="submission" date="2021-02" db="EMBL/GenBank/DDBJ databases">
        <authorList>
            <person name="Nowell W R."/>
        </authorList>
    </citation>
    <scope>NUCLEOTIDE SEQUENCE</scope>
</reference>
<dbReference type="Gene3D" id="3.40.50.1820">
    <property type="entry name" value="alpha/beta hydrolase"/>
    <property type="match status" value="1"/>
</dbReference>
<dbReference type="AlphaFoldDB" id="A0A815MEA4"/>
<dbReference type="Proteomes" id="UP000663852">
    <property type="component" value="Unassembled WGS sequence"/>
</dbReference>
<evidence type="ECO:0000313" key="5">
    <source>
        <dbReference type="EMBL" id="CAF1359963.1"/>
    </source>
</evidence>
<feature type="domain" description="Carboxylesterase type B" evidence="4">
    <location>
        <begin position="20"/>
        <end position="510"/>
    </location>
</feature>
<comment type="caution">
    <text evidence="6">The sequence shown here is derived from an EMBL/GenBank/DDBJ whole genome shotgun (WGS) entry which is preliminary data.</text>
</comment>
<keyword evidence="3" id="KW-0732">Signal</keyword>
<dbReference type="Pfam" id="PF00135">
    <property type="entry name" value="COesterase"/>
    <property type="match status" value="1"/>
</dbReference>
<dbReference type="EC" id="3.1.1.-" evidence="3"/>
<name>A0A815MEA4_ADIRI</name>
<evidence type="ECO:0000256" key="2">
    <source>
        <dbReference type="ARBA" id="ARBA00022801"/>
    </source>
</evidence>
<evidence type="ECO:0000259" key="4">
    <source>
        <dbReference type="Pfam" id="PF00135"/>
    </source>
</evidence>
<dbReference type="OrthoDB" id="19653at2759"/>
<dbReference type="PROSITE" id="PS00122">
    <property type="entry name" value="CARBOXYLESTERASE_B_1"/>
    <property type="match status" value="1"/>
</dbReference>
<evidence type="ECO:0000313" key="8">
    <source>
        <dbReference type="Proteomes" id="UP000663852"/>
    </source>
</evidence>
<comment type="similarity">
    <text evidence="1 3">Belongs to the type-B carboxylesterase/lipase family.</text>
</comment>
<feature type="chain" id="PRO_5035953216" description="Carboxylic ester hydrolase" evidence="3">
    <location>
        <begin position="17"/>
        <end position="520"/>
    </location>
</feature>
<dbReference type="InterPro" id="IPR019826">
    <property type="entry name" value="Carboxylesterase_B_AS"/>
</dbReference>
<proteinExistence type="inferred from homology"/>
<dbReference type="PANTHER" id="PTHR45570:SF1">
    <property type="entry name" value="CARBOXYLIC ESTER HYDROLASE"/>
    <property type="match status" value="1"/>
</dbReference>
<dbReference type="GO" id="GO:0016787">
    <property type="term" value="F:hydrolase activity"/>
    <property type="evidence" value="ECO:0007669"/>
    <property type="project" value="UniProtKB-KW"/>
</dbReference>
<dbReference type="InterPro" id="IPR002018">
    <property type="entry name" value="CarbesteraseB"/>
</dbReference>
<evidence type="ECO:0000256" key="3">
    <source>
        <dbReference type="RuleBase" id="RU361235"/>
    </source>
</evidence>
<protein>
    <recommendedName>
        <fullName evidence="3">Carboxylic ester hydrolase</fullName>
        <ecNumber evidence="3">3.1.1.-</ecNumber>
    </recommendedName>
</protein>